<protein>
    <submittedName>
        <fullName evidence="1">Uncharacterized protein</fullName>
    </submittedName>
</protein>
<proteinExistence type="predicted"/>
<dbReference type="Proteomes" id="UP000805704">
    <property type="component" value="Chromosome 22"/>
</dbReference>
<gene>
    <name evidence="1" type="ORF">GBF38_001181</name>
</gene>
<accession>A0ACB7EXB0</accession>
<organism evidence="1 2">
    <name type="scientific">Nibea albiflora</name>
    <name type="common">Yellow drum</name>
    <name type="synonym">Corvina albiflora</name>
    <dbReference type="NCBI Taxonomy" id="240163"/>
    <lineage>
        <taxon>Eukaryota</taxon>
        <taxon>Metazoa</taxon>
        <taxon>Chordata</taxon>
        <taxon>Craniata</taxon>
        <taxon>Vertebrata</taxon>
        <taxon>Euteleostomi</taxon>
        <taxon>Actinopterygii</taxon>
        <taxon>Neopterygii</taxon>
        <taxon>Teleostei</taxon>
        <taxon>Neoteleostei</taxon>
        <taxon>Acanthomorphata</taxon>
        <taxon>Eupercaria</taxon>
        <taxon>Sciaenidae</taxon>
        <taxon>Nibea</taxon>
    </lineage>
</organism>
<evidence type="ECO:0000313" key="1">
    <source>
        <dbReference type="EMBL" id="KAG8005421.1"/>
    </source>
</evidence>
<sequence>MERVALRRAAMERVTMERVAMERVALRRAAMERVTMERVTMERVTMERVALSERSTTSTSINLQQQSDNNTSPPSGNAPNIQPMFRVSSVGHRDYVQVLDSPRDYVQVLDSHRDYVQVLDPRRRAGALQVDEVLWVTEVTALRAAAVNHGGALGVRRVRDDEGRCRDVSGPS</sequence>
<dbReference type="EMBL" id="CM024810">
    <property type="protein sequence ID" value="KAG8005421.1"/>
    <property type="molecule type" value="Genomic_DNA"/>
</dbReference>
<evidence type="ECO:0000313" key="2">
    <source>
        <dbReference type="Proteomes" id="UP000805704"/>
    </source>
</evidence>
<reference evidence="1" key="1">
    <citation type="submission" date="2020-04" db="EMBL/GenBank/DDBJ databases">
        <title>A chromosome-scale assembly and high-density genetic map of the yellow drum (Nibea albiflora) genome.</title>
        <authorList>
            <person name="Xu D."/>
            <person name="Zhang W."/>
            <person name="Chen R."/>
            <person name="Tan P."/>
            <person name="Wang L."/>
            <person name="Song H."/>
            <person name="Tian L."/>
            <person name="Zhu Q."/>
            <person name="Wang B."/>
        </authorList>
    </citation>
    <scope>NUCLEOTIDE SEQUENCE</scope>
    <source>
        <strain evidence="1">ZJHYS-2018</strain>
    </source>
</reference>
<name>A0ACB7EXB0_NIBAL</name>
<comment type="caution">
    <text evidence="1">The sequence shown here is derived from an EMBL/GenBank/DDBJ whole genome shotgun (WGS) entry which is preliminary data.</text>
</comment>
<keyword evidence="2" id="KW-1185">Reference proteome</keyword>